<reference evidence="1" key="1">
    <citation type="journal article" date="2020" name="Fungal Divers.">
        <title>Resolving the Mortierellaceae phylogeny through synthesis of multi-gene phylogenetics and phylogenomics.</title>
        <authorList>
            <person name="Vandepol N."/>
            <person name="Liber J."/>
            <person name="Desiro A."/>
            <person name="Na H."/>
            <person name="Kennedy M."/>
            <person name="Barry K."/>
            <person name="Grigoriev I.V."/>
            <person name="Miller A.N."/>
            <person name="O'Donnell K."/>
            <person name="Stajich J.E."/>
            <person name="Bonito G."/>
        </authorList>
    </citation>
    <scope>NUCLEOTIDE SEQUENCE</scope>
    <source>
        <strain evidence="1">REB-010B</strain>
    </source>
</reference>
<dbReference type="AlphaFoldDB" id="A0A9P6UI61"/>
<accession>A0A9P6UI61</accession>
<comment type="caution">
    <text evidence="1">The sequence shown here is derived from an EMBL/GenBank/DDBJ whole genome shotgun (WGS) entry which is preliminary data.</text>
</comment>
<sequence>MSRRFNSEKLDDLHESNVDESFLSFIVLINSRGDHVGFSRAKSDNCSTTNR</sequence>
<keyword evidence="2" id="KW-1185">Reference proteome</keyword>
<gene>
    <name evidence="1" type="ORF">BGZ99_003506</name>
</gene>
<dbReference type="Proteomes" id="UP000738325">
    <property type="component" value="Unassembled WGS sequence"/>
</dbReference>
<organism evidence="1 2">
    <name type="scientific">Dissophora globulifera</name>
    <dbReference type="NCBI Taxonomy" id="979702"/>
    <lineage>
        <taxon>Eukaryota</taxon>
        <taxon>Fungi</taxon>
        <taxon>Fungi incertae sedis</taxon>
        <taxon>Mucoromycota</taxon>
        <taxon>Mortierellomycotina</taxon>
        <taxon>Mortierellomycetes</taxon>
        <taxon>Mortierellales</taxon>
        <taxon>Mortierellaceae</taxon>
        <taxon>Dissophora</taxon>
    </lineage>
</organism>
<proteinExistence type="predicted"/>
<evidence type="ECO:0000313" key="1">
    <source>
        <dbReference type="EMBL" id="KAG0301288.1"/>
    </source>
</evidence>
<evidence type="ECO:0000313" key="2">
    <source>
        <dbReference type="Proteomes" id="UP000738325"/>
    </source>
</evidence>
<feature type="non-terminal residue" evidence="1">
    <location>
        <position position="51"/>
    </location>
</feature>
<protein>
    <submittedName>
        <fullName evidence="1">Uncharacterized protein</fullName>
    </submittedName>
</protein>
<name>A0A9P6UI61_9FUNG</name>
<dbReference type="EMBL" id="JAAAIP010002200">
    <property type="protein sequence ID" value="KAG0301288.1"/>
    <property type="molecule type" value="Genomic_DNA"/>
</dbReference>